<protein>
    <recommendedName>
        <fullName evidence="5">Glycosyltransferase</fullName>
        <ecNumber evidence="5">2.4.1.-</ecNumber>
    </recommendedName>
</protein>
<dbReference type="EMBL" id="KY963363">
    <property type="protein sequence ID" value="ASU43996.1"/>
    <property type="molecule type" value="mRNA"/>
</dbReference>
<dbReference type="GO" id="GO:0008194">
    <property type="term" value="F:UDP-glycosyltransferase activity"/>
    <property type="evidence" value="ECO:0007669"/>
    <property type="project" value="InterPro"/>
</dbReference>
<dbReference type="PROSITE" id="PS00375">
    <property type="entry name" value="UDPGT"/>
    <property type="match status" value="1"/>
</dbReference>
<dbReference type="InterPro" id="IPR002213">
    <property type="entry name" value="UDP_glucos_trans"/>
</dbReference>
<organism evidence="6">
    <name type="scientific">Picea glauca</name>
    <name type="common">White spruce</name>
    <name type="synonym">Pinus glauca</name>
    <dbReference type="NCBI Taxonomy" id="3330"/>
    <lineage>
        <taxon>Eukaryota</taxon>
        <taxon>Viridiplantae</taxon>
        <taxon>Streptophyta</taxon>
        <taxon>Embryophyta</taxon>
        <taxon>Tracheophyta</taxon>
        <taxon>Spermatophyta</taxon>
        <taxon>Pinopsida</taxon>
        <taxon>Pinidae</taxon>
        <taxon>Conifers I</taxon>
        <taxon>Pinales</taxon>
        <taxon>Pinaceae</taxon>
        <taxon>Picea</taxon>
    </lineage>
</organism>
<evidence type="ECO:0000313" key="6">
    <source>
        <dbReference type="EMBL" id="ASU43996.1"/>
    </source>
</evidence>
<comment type="similarity">
    <text evidence="1 4">Belongs to the UDP-glycosyltransferase family.</text>
</comment>
<evidence type="ECO:0000256" key="5">
    <source>
        <dbReference type="RuleBase" id="RU362057"/>
    </source>
</evidence>
<dbReference type="Pfam" id="PF00201">
    <property type="entry name" value="UDPGT"/>
    <property type="match status" value="1"/>
</dbReference>
<dbReference type="FunFam" id="3.40.50.2000:FF:000056">
    <property type="entry name" value="Glycosyltransferase"/>
    <property type="match status" value="1"/>
</dbReference>
<dbReference type="SUPFAM" id="SSF53756">
    <property type="entry name" value="UDP-Glycosyltransferase/glycogen phosphorylase"/>
    <property type="match status" value="1"/>
</dbReference>
<dbReference type="PANTHER" id="PTHR48046">
    <property type="entry name" value="UDP-GLYCOSYLTRANSFERASE 72E1"/>
    <property type="match status" value="1"/>
</dbReference>
<evidence type="ECO:0000256" key="2">
    <source>
        <dbReference type="ARBA" id="ARBA00022676"/>
    </source>
</evidence>
<dbReference type="Gene3D" id="3.40.50.2000">
    <property type="entry name" value="Glycogen Phosphorylase B"/>
    <property type="match status" value="2"/>
</dbReference>
<evidence type="ECO:0000256" key="4">
    <source>
        <dbReference type="RuleBase" id="RU003718"/>
    </source>
</evidence>
<evidence type="ECO:0000256" key="3">
    <source>
        <dbReference type="ARBA" id="ARBA00022679"/>
    </source>
</evidence>
<keyword evidence="3 4" id="KW-0808">Transferase</keyword>
<keyword evidence="2 4" id="KW-0328">Glycosyltransferase</keyword>
<reference evidence="6" key="1">
    <citation type="journal article" date="2017" name="Plant Physiol.">
        <title>A conifer UDP-sugar dependent glycosyltransferase contributes to acetophenone metabolism and defense against insects.</title>
        <authorList>
            <person name="Mageroy M.H."/>
            <person name="Jancsik S."/>
            <person name="Yuen M.M.S."/>
            <person name="Fischer M."/>
            <person name="Withers S.G."/>
            <person name="Paetz C."/>
            <person name="Schneider B."/>
            <person name="MacKay J.J."/>
            <person name="Bohlmann J."/>
        </authorList>
    </citation>
    <scope>NUCLEOTIDE SEQUENCE</scope>
</reference>
<evidence type="ECO:0000256" key="1">
    <source>
        <dbReference type="ARBA" id="ARBA00009995"/>
    </source>
</evidence>
<proteinExistence type="evidence at transcript level"/>
<dbReference type="InterPro" id="IPR035595">
    <property type="entry name" value="UDP_glycos_trans_CS"/>
</dbReference>
<dbReference type="PANTHER" id="PTHR48046:SF1">
    <property type="entry name" value="GLYCOSYLTRANSFERASE-RELATED"/>
    <property type="match status" value="1"/>
</dbReference>
<sequence length="491" mass="54355">MQPCELGMGSRKPHVAIFPSAGMGHLIPSAEFAKRLSADHGFTVTFITCKWMFSGFRLQQAYSERIASLRGFDVRFVQLPHVEIEEEAQHMKVETLVSKLLEKSKGFVESALTSLQIDDSFSPLSAFITDFFCSTMFDVTAKLHIPTYLFFTSPASLLSVMLCLPKLASETQVSFKDADFSIEVAGVPPIPAKDLPTPVQDRSDEVFYWFVHHSSRLREATGILLNTFEELESEQIKALREGKVNPSDPRRMPHIYPVGPLISSSPVEYEADCLKWLDNQAPSSVLFVSFGSGVVMSREQITELALGLDASGHRFLWVLRSPSSTFLSINDSDVSELLPQGFEDRCKDRGVVVPSWAPQIPILSHPSTRGFLSHCGWNSSLESISHGVPMIAWPVFAEQKMNKILLVNDFKVALEAKMDSDGFVKREEVERAVRELMEGEAGMAVRERTRELKEKAASALAEGGSSYKAMADAVSDWGKHAANSAATVPDT</sequence>
<dbReference type="EC" id="2.4.1.-" evidence="5"/>
<accession>A0A223PIL7</accession>
<name>A0A223PIL7_PICGL</name>
<dbReference type="AlphaFoldDB" id="A0A223PIL7"/>
<dbReference type="CDD" id="cd03784">
    <property type="entry name" value="GT1_Gtf-like"/>
    <property type="match status" value="1"/>
</dbReference>